<dbReference type="PROSITE" id="PS51257">
    <property type="entry name" value="PROKAR_LIPOPROTEIN"/>
    <property type="match status" value="1"/>
</dbReference>
<evidence type="ECO:0000256" key="5">
    <source>
        <dbReference type="ARBA" id="ARBA00023288"/>
    </source>
</evidence>
<keyword evidence="7" id="KW-0614">Plasmid</keyword>
<evidence type="ECO:0000313" key="8">
    <source>
        <dbReference type="Proteomes" id="UP000245488"/>
    </source>
</evidence>
<keyword evidence="4" id="KW-0564">Palmitate</keyword>
<keyword evidence="2 6" id="KW-0732">Signal</keyword>
<dbReference type="Proteomes" id="UP000245488">
    <property type="component" value="Plasmid pINBov266"/>
</dbReference>
<evidence type="ECO:0000256" key="1">
    <source>
        <dbReference type="ARBA" id="ARBA00022475"/>
    </source>
</evidence>
<feature type="signal peptide" evidence="6">
    <location>
        <begin position="1"/>
        <end position="18"/>
    </location>
</feature>
<comment type="caution">
    <text evidence="7">The sequence shown here is derived from an EMBL/GenBank/DDBJ whole genome shotgun (WGS) entry which is preliminary data.</text>
</comment>
<dbReference type="AlphaFoldDB" id="A0A317FYT0"/>
<keyword evidence="1" id="KW-1003">Cell membrane</keyword>
<gene>
    <name evidence="7" type="ORF">CPT75_01105</name>
</gene>
<dbReference type="InterPro" id="IPR006059">
    <property type="entry name" value="SBP"/>
</dbReference>
<evidence type="ECO:0000256" key="4">
    <source>
        <dbReference type="ARBA" id="ARBA00023139"/>
    </source>
</evidence>
<accession>A0A317FYT0</accession>
<evidence type="ECO:0000256" key="2">
    <source>
        <dbReference type="ARBA" id="ARBA00022729"/>
    </source>
</evidence>
<dbReference type="EMBL" id="NXNG01000002">
    <property type="protein sequence ID" value="PWT26011.1"/>
    <property type="molecule type" value="Genomic_DNA"/>
</dbReference>
<keyword evidence="5" id="KW-0449">Lipoprotein</keyword>
<geneLocation type="plasmid" evidence="8">
    <name>pinbov266</name>
</geneLocation>
<evidence type="ECO:0000256" key="3">
    <source>
        <dbReference type="ARBA" id="ARBA00023136"/>
    </source>
</evidence>
<organism evidence="7 8">
    <name type="scientific">Butyrivibrio fibrisolvens</name>
    <dbReference type="NCBI Taxonomy" id="831"/>
    <lineage>
        <taxon>Bacteria</taxon>
        <taxon>Bacillati</taxon>
        <taxon>Bacillota</taxon>
        <taxon>Clostridia</taxon>
        <taxon>Lachnospirales</taxon>
        <taxon>Lachnospiraceae</taxon>
        <taxon>Butyrivibrio</taxon>
    </lineage>
</organism>
<name>A0A317FYT0_BUTFI</name>
<dbReference type="PANTHER" id="PTHR43649">
    <property type="entry name" value="ARABINOSE-BINDING PROTEIN-RELATED"/>
    <property type="match status" value="1"/>
</dbReference>
<evidence type="ECO:0000256" key="6">
    <source>
        <dbReference type="SAM" id="SignalP"/>
    </source>
</evidence>
<proteinExistence type="predicted"/>
<keyword evidence="3" id="KW-0472">Membrane</keyword>
<dbReference type="SUPFAM" id="SSF53850">
    <property type="entry name" value="Periplasmic binding protein-like II"/>
    <property type="match status" value="1"/>
</dbReference>
<evidence type="ECO:0008006" key="9">
    <source>
        <dbReference type="Google" id="ProtNLM"/>
    </source>
</evidence>
<evidence type="ECO:0000313" key="7">
    <source>
        <dbReference type="EMBL" id="PWT26011.1"/>
    </source>
</evidence>
<dbReference type="PANTHER" id="PTHR43649:SF33">
    <property type="entry name" value="POLYGALACTURONAN_RHAMNOGALACTURONAN-BINDING PROTEIN YTCQ"/>
    <property type="match status" value="1"/>
</dbReference>
<feature type="chain" id="PRO_5016319279" description="Aldouronate transport system substrate-binding protein" evidence="6">
    <location>
        <begin position="19"/>
        <end position="544"/>
    </location>
</feature>
<dbReference type="InterPro" id="IPR050490">
    <property type="entry name" value="Bact_solute-bd_prot1"/>
</dbReference>
<protein>
    <recommendedName>
        <fullName evidence="9">Aldouronate transport system substrate-binding protein</fullName>
    </recommendedName>
</protein>
<dbReference type="Pfam" id="PF13416">
    <property type="entry name" value="SBP_bac_8"/>
    <property type="match status" value="1"/>
</dbReference>
<reference evidence="7 8" key="1">
    <citation type="submission" date="2017-09" db="EMBL/GenBank/DDBJ databases">
        <title>High-quality draft genome sequence of Butyrivibrio fibrisolvens INBov1, isolated from cow rumen.</title>
        <authorList>
            <person name="Rodriguez Hernaez J."/>
            <person name="Rivarola M."/>
            <person name="Paniego N."/>
            <person name="Cravero S."/>
            <person name="Ceron Cucchi M."/>
            <person name="Martinez M.C."/>
        </authorList>
    </citation>
    <scope>NUCLEOTIDE SEQUENCE [LARGE SCALE GENOMIC DNA]</scope>
    <source>
        <strain evidence="7 8">INBov1</strain>
        <plasmid evidence="8">pinbov266</plasmid>
    </source>
</reference>
<sequence length="544" mass="61045">MRKKIVALFLTAMTTVAAITGCSKDAGQAGGSTSSADYAYNEDGEWTWPLKEKKELSIWIVWSNDYVENPNDLKAIQKMEELTNVHVNWQVVDAASAQEQFGLMLASGEYPDIIRDCGTYYPGGTEKGVQDGVLVDLTDVAEKYMPNYTALRTSIPELEKDTVTDEGKIVGTRTITSYFGDIRGERVWAGMALRGDWLDDLGLEVPRTIDDWDKVLTAFKENYPECEAPLMIGTNGYDYFSHFLSAYGVLGEFYKDGDTVKYGPLEDGYKQWLTLFHDWYERGLIDPNFMTNSADMASPADYMGTGKAGAGVQLWGLTSDVFKTQGYTTDEDFNLVATSSPVLKEGDTPEIGFNTSALVKEEVGISTSTKDLELACRYLDFWYSNESMLLNTLGIEGESYTVDADGTYHLTDAMQAMVDEGKVNTRAEAVYTYTLGTADFGLYNWGMFDPIYEGQDALKAYDEFDKDKFDLMLPPCMTMTDAENTEYVTLYTDIQTLARENTVKFITGEKSLDEYEAFVEQLRSYNIDRCIELQQAALDRYNAR</sequence>
<dbReference type="Gene3D" id="3.40.190.10">
    <property type="entry name" value="Periplasmic binding protein-like II"/>
    <property type="match status" value="2"/>
</dbReference>
<dbReference type="RefSeq" id="WP_110074520.1">
    <property type="nucleotide sequence ID" value="NZ_CM009897.1"/>
</dbReference>
<keyword evidence="8" id="KW-1185">Reference proteome</keyword>